<protein>
    <submittedName>
        <fullName evidence="2">Transposase IS200 family protein</fullName>
    </submittedName>
</protein>
<dbReference type="AlphaFoldDB" id="A0A2T0WQQ8"/>
<dbReference type="NCBIfam" id="NF047646">
    <property type="entry name" value="REP_Tyr_transpos"/>
    <property type="match status" value="1"/>
</dbReference>
<name>A0A2T0WQQ8_9BACT</name>
<dbReference type="PANTHER" id="PTHR36966">
    <property type="entry name" value="REP-ASSOCIATED TYROSINE TRANSPOSASE"/>
    <property type="match status" value="1"/>
</dbReference>
<keyword evidence="3" id="KW-1185">Reference proteome</keyword>
<evidence type="ECO:0000313" key="3">
    <source>
        <dbReference type="Proteomes" id="UP000238157"/>
    </source>
</evidence>
<dbReference type="Gene3D" id="3.30.70.1290">
    <property type="entry name" value="Transposase IS200-like"/>
    <property type="match status" value="1"/>
</dbReference>
<comment type="caution">
    <text evidence="2">The sequence shown here is derived from an EMBL/GenBank/DDBJ whole genome shotgun (WGS) entry which is preliminary data.</text>
</comment>
<dbReference type="InterPro" id="IPR002686">
    <property type="entry name" value="Transposase_17"/>
</dbReference>
<dbReference type="GO" id="GO:0006313">
    <property type="term" value="P:DNA transposition"/>
    <property type="evidence" value="ECO:0007669"/>
    <property type="project" value="InterPro"/>
</dbReference>
<sequence length="182" mass="21642">MDKPFSISDQHAVHFLTMTVVDWIDIFSRKEFKLEVVDSLNYCIKNKGLEVYSWCLMTNHLHLLARAIEPFRLSDILRDFKSHVARKVLESLEKESIESRARWILNHFKYRGNISSKVKDYRFWENGFHPVEITSANFFEQKLKYIHQNPLRAMIVEEDHHYLFSSARDYTGIKGLVNISLY</sequence>
<dbReference type="InterPro" id="IPR036515">
    <property type="entry name" value="Transposase_17_sf"/>
</dbReference>
<dbReference type="Proteomes" id="UP000238157">
    <property type="component" value="Unassembled WGS sequence"/>
</dbReference>
<dbReference type="EMBL" id="PVTR01000003">
    <property type="protein sequence ID" value="PRY89029.1"/>
    <property type="molecule type" value="Genomic_DNA"/>
</dbReference>
<evidence type="ECO:0000259" key="1">
    <source>
        <dbReference type="SMART" id="SM01321"/>
    </source>
</evidence>
<dbReference type="SMART" id="SM01321">
    <property type="entry name" value="Y1_Tnp"/>
    <property type="match status" value="1"/>
</dbReference>
<dbReference type="GO" id="GO:0043565">
    <property type="term" value="F:sequence-specific DNA binding"/>
    <property type="evidence" value="ECO:0007669"/>
    <property type="project" value="TreeGrafter"/>
</dbReference>
<dbReference type="SUPFAM" id="SSF143422">
    <property type="entry name" value="Transposase IS200-like"/>
    <property type="match status" value="1"/>
</dbReference>
<dbReference type="Pfam" id="PF01797">
    <property type="entry name" value="Y1_Tnp"/>
    <property type="match status" value="1"/>
</dbReference>
<organism evidence="2 3">
    <name type="scientific">Mongoliibacter ruber</name>
    <dbReference type="NCBI Taxonomy" id="1750599"/>
    <lineage>
        <taxon>Bacteria</taxon>
        <taxon>Pseudomonadati</taxon>
        <taxon>Bacteroidota</taxon>
        <taxon>Cytophagia</taxon>
        <taxon>Cytophagales</taxon>
        <taxon>Cyclobacteriaceae</taxon>
        <taxon>Mongoliibacter</taxon>
    </lineage>
</organism>
<proteinExistence type="predicted"/>
<dbReference type="RefSeq" id="WP_106132817.1">
    <property type="nucleotide sequence ID" value="NZ_PVTR01000003.1"/>
</dbReference>
<feature type="domain" description="Transposase IS200-like" evidence="1">
    <location>
        <begin position="9"/>
        <end position="149"/>
    </location>
</feature>
<evidence type="ECO:0000313" key="2">
    <source>
        <dbReference type="EMBL" id="PRY89029.1"/>
    </source>
</evidence>
<gene>
    <name evidence="2" type="ORF">CLW00_103149</name>
</gene>
<dbReference type="PANTHER" id="PTHR36966:SF1">
    <property type="entry name" value="REP-ASSOCIATED TYROSINE TRANSPOSASE"/>
    <property type="match status" value="1"/>
</dbReference>
<dbReference type="OrthoDB" id="9788881at2"/>
<dbReference type="GO" id="GO:0004803">
    <property type="term" value="F:transposase activity"/>
    <property type="evidence" value="ECO:0007669"/>
    <property type="project" value="InterPro"/>
</dbReference>
<reference evidence="2 3" key="1">
    <citation type="submission" date="2018-03" db="EMBL/GenBank/DDBJ databases">
        <title>Genomic Encyclopedia of Archaeal and Bacterial Type Strains, Phase II (KMG-II): from individual species to whole genera.</title>
        <authorList>
            <person name="Goeker M."/>
        </authorList>
    </citation>
    <scope>NUCLEOTIDE SEQUENCE [LARGE SCALE GENOMIC DNA]</scope>
    <source>
        <strain evidence="2 3">DSM 27929</strain>
    </source>
</reference>
<dbReference type="InterPro" id="IPR052715">
    <property type="entry name" value="RAYT_transposase"/>
</dbReference>
<accession>A0A2T0WQQ8</accession>